<evidence type="ECO:0000256" key="8">
    <source>
        <dbReference type="ARBA" id="ARBA00023134"/>
    </source>
</evidence>
<dbReference type="HAMAP" id="MF_01225_B">
    <property type="entry name" value="MoaA_B"/>
    <property type="match status" value="1"/>
</dbReference>
<feature type="binding site" evidence="12">
    <location>
        <position position="298"/>
    </location>
    <ligand>
        <name>[4Fe-4S] cluster</name>
        <dbReference type="ChEBI" id="CHEBI:49883"/>
        <label>2</label>
        <note>4Fe-4S-substrate</note>
    </ligand>
</feature>
<feature type="binding site" evidence="12">
    <location>
        <position position="159"/>
    </location>
    <ligand>
        <name>S-adenosyl-L-methionine</name>
        <dbReference type="ChEBI" id="CHEBI:59789"/>
    </ligand>
</feature>
<reference evidence="15 16" key="1">
    <citation type="submission" date="2019-09" db="EMBL/GenBank/DDBJ databases">
        <authorList>
            <person name="Depoorter E."/>
        </authorList>
    </citation>
    <scope>NUCLEOTIDE SEQUENCE [LARGE SCALE GENOMIC DNA]</scope>
    <source>
        <strain evidence="15">LMG 30113</strain>
    </source>
</reference>
<proteinExistence type="inferred from homology"/>
<dbReference type="GO" id="GO:0046872">
    <property type="term" value="F:metal ion binding"/>
    <property type="evidence" value="ECO:0007669"/>
    <property type="project" value="UniProtKB-KW"/>
</dbReference>
<feature type="binding site" evidence="12">
    <location>
        <position position="104"/>
    </location>
    <ligand>
        <name>S-adenosyl-L-methionine</name>
        <dbReference type="ChEBI" id="CHEBI:59789"/>
    </ligand>
</feature>
<dbReference type="SFLD" id="SFLDG01067">
    <property type="entry name" value="SPASM/twitch_domain_containing"/>
    <property type="match status" value="1"/>
</dbReference>
<keyword evidence="2 12" id="KW-0004">4Fe-4S</keyword>
<dbReference type="InterPro" id="IPR006638">
    <property type="entry name" value="Elp3/MiaA/NifB-like_rSAM"/>
</dbReference>
<feature type="binding site" evidence="12">
    <location>
        <position position="100"/>
    </location>
    <ligand>
        <name>GTP</name>
        <dbReference type="ChEBI" id="CHEBI:37565"/>
    </ligand>
</feature>
<feature type="binding site" evidence="12">
    <location>
        <position position="231"/>
    </location>
    <ligand>
        <name>S-adenosyl-L-methionine</name>
        <dbReference type="ChEBI" id="CHEBI:59789"/>
    </ligand>
</feature>
<feature type="binding site" evidence="12">
    <location>
        <position position="46"/>
    </location>
    <ligand>
        <name>GTP</name>
        <dbReference type="ChEBI" id="CHEBI:37565"/>
    </ligand>
</feature>
<dbReference type="PROSITE" id="PS51918">
    <property type="entry name" value="RADICAL_SAM"/>
    <property type="match status" value="1"/>
</dbReference>
<evidence type="ECO:0000313" key="16">
    <source>
        <dbReference type="Proteomes" id="UP000494330"/>
    </source>
</evidence>
<evidence type="ECO:0000256" key="13">
    <source>
        <dbReference type="SAM" id="MobiDB-lite"/>
    </source>
</evidence>
<evidence type="ECO:0000256" key="2">
    <source>
        <dbReference type="ARBA" id="ARBA00022485"/>
    </source>
</evidence>
<keyword evidence="4 12" id="KW-0479">Metal-binding</keyword>
<feature type="binding site" evidence="12">
    <location>
        <position position="59"/>
    </location>
    <ligand>
        <name>S-adenosyl-L-methionine</name>
        <dbReference type="ChEBI" id="CHEBI:59789"/>
    </ligand>
</feature>
<comment type="function">
    <text evidence="12">Catalyzes the cyclization of GTP to (8S)-3',8-cyclo-7,8-dihydroguanosine 5'-triphosphate.</text>
</comment>
<dbReference type="RefSeq" id="WP_034200291.1">
    <property type="nucleotide sequence ID" value="NZ_CABVQD010000016.1"/>
</dbReference>
<dbReference type="PANTHER" id="PTHR22960">
    <property type="entry name" value="MOLYBDOPTERIN COFACTOR SYNTHESIS PROTEIN A"/>
    <property type="match status" value="1"/>
</dbReference>
<dbReference type="UniPathway" id="UPA00344"/>
<dbReference type="InterPro" id="IPR013483">
    <property type="entry name" value="MoaA"/>
</dbReference>
<dbReference type="GO" id="GO:0006777">
    <property type="term" value="P:Mo-molybdopterin cofactor biosynthetic process"/>
    <property type="evidence" value="ECO:0007669"/>
    <property type="project" value="UniProtKB-UniRule"/>
</dbReference>
<dbReference type="GO" id="GO:0061799">
    <property type="term" value="F:cyclic pyranopterin monophosphate synthase activity"/>
    <property type="evidence" value="ECO:0007669"/>
    <property type="project" value="TreeGrafter"/>
</dbReference>
<feature type="domain" description="Radical SAM core" evidence="14">
    <location>
        <begin position="37"/>
        <end position="265"/>
    </location>
</feature>
<protein>
    <recommendedName>
        <fullName evidence="1 12">GTP 3',8-cyclase</fullName>
        <ecNumber evidence="1 12">4.1.99.22</ecNumber>
    </recommendedName>
    <alternativeName>
        <fullName evidence="12">Molybdenum cofactor biosynthesis protein A</fullName>
    </alternativeName>
</protein>
<dbReference type="InterPro" id="IPR010505">
    <property type="entry name" value="MoaA_twitch"/>
</dbReference>
<evidence type="ECO:0000256" key="4">
    <source>
        <dbReference type="ARBA" id="ARBA00022723"/>
    </source>
</evidence>
<dbReference type="EMBL" id="CABVQD010000016">
    <property type="protein sequence ID" value="VWB93539.1"/>
    <property type="molecule type" value="Genomic_DNA"/>
</dbReference>
<dbReference type="InterPro" id="IPR000385">
    <property type="entry name" value="MoaA_NifB_PqqE_Fe-S-bd_CS"/>
</dbReference>
<dbReference type="SUPFAM" id="SSF102114">
    <property type="entry name" value="Radical SAM enzymes"/>
    <property type="match status" value="1"/>
</dbReference>
<dbReference type="SFLD" id="SFLDG01386">
    <property type="entry name" value="main_SPASM_domain-containing"/>
    <property type="match status" value="1"/>
</dbReference>
<keyword evidence="5 12" id="KW-0547">Nucleotide-binding</keyword>
<evidence type="ECO:0000256" key="9">
    <source>
        <dbReference type="ARBA" id="ARBA00023150"/>
    </source>
</evidence>
<feature type="region of interest" description="Disordered" evidence="13">
    <location>
        <begin position="346"/>
        <end position="366"/>
    </location>
</feature>
<dbReference type="GO" id="GO:0051539">
    <property type="term" value="F:4 iron, 4 sulfur cluster binding"/>
    <property type="evidence" value="ECO:0007669"/>
    <property type="project" value="UniProtKB-UniRule"/>
</dbReference>
<evidence type="ECO:0000259" key="14">
    <source>
        <dbReference type="PROSITE" id="PS51918"/>
    </source>
</evidence>
<dbReference type="NCBIfam" id="TIGR02666">
    <property type="entry name" value="moaA"/>
    <property type="match status" value="1"/>
</dbReference>
<dbReference type="EC" id="4.1.99.22" evidence="1 12"/>
<dbReference type="CDD" id="cd01335">
    <property type="entry name" value="Radical_SAM"/>
    <property type="match status" value="1"/>
</dbReference>
<feature type="binding site" evidence="12">
    <location>
        <position position="53"/>
    </location>
    <ligand>
        <name>[4Fe-4S] cluster</name>
        <dbReference type="ChEBI" id="CHEBI:49883"/>
        <label>1</label>
        <note>4Fe-4S-S-AdoMet</note>
    </ligand>
</feature>
<comment type="cofactor">
    <cofactor evidence="12">
        <name>[4Fe-4S] cluster</name>
        <dbReference type="ChEBI" id="CHEBI:49883"/>
    </cofactor>
    <text evidence="12">Binds 2 [4Fe-4S] clusters. Binds 1 [4Fe-4S] cluster coordinated with 3 cysteines and an exchangeable S-adenosyl-L-methionine and 1 [4Fe-4S] cluster coordinated with 3 cysteines and the GTP-derived substrate.</text>
</comment>
<keyword evidence="3 12" id="KW-0949">S-adenosyl-L-methionine</keyword>
<dbReference type="CDD" id="cd21117">
    <property type="entry name" value="Twitch_MoaA"/>
    <property type="match status" value="1"/>
</dbReference>
<keyword evidence="8 12" id="KW-0342">GTP-binding</keyword>
<dbReference type="SFLD" id="SFLDG01383">
    <property type="entry name" value="cyclic_pyranopterin_phosphate"/>
    <property type="match status" value="1"/>
</dbReference>
<keyword evidence="16" id="KW-1185">Reference proteome</keyword>
<evidence type="ECO:0000256" key="10">
    <source>
        <dbReference type="ARBA" id="ARBA00023239"/>
    </source>
</evidence>
<dbReference type="SFLD" id="SFLDS00029">
    <property type="entry name" value="Radical_SAM"/>
    <property type="match status" value="1"/>
</dbReference>
<feature type="binding site" evidence="12">
    <location>
        <position position="197"/>
    </location>
    <ligand>
        <name>GTP</name>
        <dbReference type="ChEBI" id="CHEBI:37565"/>
    </ligand>
</feature>
<feature type="binding site" evidence="12">
    <location>
        <position position="135"/>
    </location>
    <ligand>
        <name>GTP</name>
        <dbReference type="ChEBI" id="CHEBI:37565"/>
    </ligand>
</feature>
<evidence type="ECO:0000256" key="11">
    <source>
        <dbReference type="ARBA" id="ARBA00048697"/>
    </source>
</evidence>
<dbReference type="Pfam" id="PF04055">
    <property type="entry name" value="Radical_SAM"/>
    <property type="match status" value="1"/>
</dbReference>
<dbReference type="SMART" id="SM00729">
    <property type="entry name" value="Elp3"/>
    <property type="match status" value="1"/>
</dbReference>
<dbReference type="GO" id="GO:1904047">
    <property type="term" value="F:S-adenosyl-L-methionine binding"/>
    <property type="evidence" value="ECO:0007669"/>
    <property type="project" value="UniProtKB-UniRule"/>
</dbReference>
<dbReference type="Gene3D" id="3.20.20.70">
    <property type="entry name" value="Aldolase class I"/>
    <property type="match status" value="1"/>
</dbReference>
<evidence type="ECO:0000313" key="15">
    <source>
        <dbReference type="EMBL" id="VWB93539.1"/>
    </source>
</evidence>
<evidence type="ECO:0000256" key="12">
    <source>
        <dbReference type="HAMAP-Rule" id="MF_01225"/>
    </source>
</evidence>
<sequence>MQADEPIVNAIASAAPATAAAPSGGASPGALPRPSDTLGRPLRDLRLSVIDQCNFRCGYCMPREDFGADYAFMPSSDRLSFAQLEKIARAFTSLGVEKIRITGGEPLLRRNLEALIERLAALTTVDGKPVEIALTTNGSLLAAKARALRDAGLSRVTVSLDALDDAAFRRMSDADVPVSRVLAGIEAAQAVGLAPVKVNAVIERGANEDQILPLVRHFRHTGVAVRFIEYMDVGGASFWSGDKVVPAARMRELIDAHYPLVLVGEPGHDATAIRCAHIDGAGEVGFIASVSHPFCGTCSRARVSADGQLYTCLFATQGTDLRPWLDEAASTDALAAAVRERWTRRDDRYSERRAARPARAPGKTYPTVRMSLVGG</sequence>
<keyword evidence="10 12" id="KW-0456">Lyase</keyword>
<dbReference type="InterPro" id="IPR050105">
    <property type="entry name" value="MoCo_biosynth_MoaA/MoaC"/>
</dbReference>
<comment type="catalytic activity">
    <reaction evidence="11 12">
        <text>GTP + AH2 + S-adenosyl-L-methionine = (8S)-3',8-cyclo-7,8-dihydroguanosine 5'-triphosphate + 5'-deoxyadenosine + L-methionine + A + H(+)</text>
        <dbReference type="Rhea" id="RHEA:49576"/>
        <dbReference type="ChEBI" id="CHEBI:13193"/>
        <dbReference type="ChEBI" id="CHEBI:15378"/>
        <dbReference type="ChEBI" id="CHEBI:17319"/>
        <dbReference type="ChEBI" id="CHEBI:17499"/>
        <dbReference type="ChEBI" id="CHEBI:37565"/>
        <dbReference type="ChEBI" id="CHEBI:57844"/>
        <dbReference type="ChEBI" id="CHEBI:59789"/>
        <dbReference type="ChEBI" id="CHEBI:131766"/>
        <dbReference type="EC" id="4.1.99.22"/>
    </reaction>
</comment>
<comment type="subunit">
    <text evidence="12">Monomer and homodimer.</text>
</comment>
<feature type="binding site" evidence="12">
    <location>
        <position position="312"/>
    </location>
    <ligand>
        <name>[4Fe-4S] cluster</name>
        <dbReference type="ChEBI" id="CHEBI:49883"/>
        <label>2</label>
        <note>4Fe-4S-substrate</note>
    </ligand>
</feature>
<comment type="similarity">
    <text evidence="12">Belongs to the radical SAM superfamily. MoaA family.</text>
</comment>
<dbReference type="InterPro" id="IPR040064">
    <property type="entry name" value="MoaA-like"/>
</dbReference>
<accession>A0A6J5F3R8</accession>
<gene>
    <name evidence="12" type="primary">moaA</name>
    <name evidence="15" type="ORF">BPA30113_04359</name>
</gene>
<dbReference type="PROSITE" id="PS01305">
    <property type="entry name" value="MOAA_NIFB_PQQE"/>
    <property type="match status" value="1"/>
</dbReference>
<keyword evidence="7 12" id="KW-0411">Iron-sulfur</keyword>
<evidence type="ECO:0000256" key="3">
    <source>
        <dbReference type="ARBA" id="ARBA00022691"/>
    </source>
</evidence>
<evidence type="ECO:0000256" key="6">
    <source>
        <dbReference type="ARBA" id="ARBA00023004"/>
    </source>
</evidence>
<dbReference type="Pfam" id="PF06463">
    <property type="entry name" value="Mob_synth_C"/>
    <property type="match status" value="1"/>
</dbReference>
<dbReference type="GO" id="GO:0061798">
    <property type="term" value="F:GTP 3',8'-cyclase activity"/>
    <property type="evidence" value="ECO:0007669"/>
    <property type="project" value="UniProtKB-UniRule"/>
</dbReference>
<dbReference type="PANTHER" id="PTHR22960:SF0">
    <property type="entry name" value="MOLYBDENUM COFACTOR BIOSYNTHESIS PROTEIN 1"/>
    <property type="match status" value="1"/>
</dbReference>
<dbReference type="InterPro" id="IPR058240">
    <property type="entry name" value="rSAM_sf"/>
</dbReference>
<keyword evidence="6 12" id="KW-0408">Iron</keyword>
<keyword evidence="9 12" id="KW-0501">Molybdenum cofactor biosynthesis</keyword>
<feature type="binding site" evidence="12">
    <location>
        <position position="60"/>
    </location>
    <ligand>
        <name>[4Fe-4S] cluster</name>
        <dbReference type="ChEBI" id="CHEBI:49883"/>
        <label>1</label>
        <note>4Fe-4S-S-AdoMet</note>
    </ligand>
</feature>
<evidence type="ECO:0000256" key="7">
    <source>
        <dbReference type="ARBA" id="ARBA00023014"/>
    </source>
</evidence>
<feature type="binding site" evidence="12">
    <location>
        <begin position="300"/>
        <end position="302"/>
    </location>
    <ligand>
        <name>GTP</name>
        <dbReference type="ChEBI" id="CHEBI:37565"/>
    </ligand>
</feature>
<dbReference type="InterPro" id="IPR013785">
    <property type="entry name" value="Aldolase_TIM"/>
</dbReference>
<feature type="region of interest" description="Disordered" evidence="13">
    <location>
        <begin position="17"/>
        <end position="37"/>
    </location>
</feature>
<dbReference type="InterPro" id="IPR007197">
    <property type="entry name" value="rSAM"/>
</dbReference>
<feature type="compositionally biased region" description="Low complexity" evidence="13">
    <location>
        <begin position="17"/>
        <end position="30"/>
    </location>
</feature>
<organism evidence="15 16">
    <name type="scientific">Burkholderia paludis</name>
    <dbReference type="NCBI Taxonomy" id="1506587"/>
    <lineage>
        <taxon>Bacteria</taxon>
        <taxon>Pseudomonadati</taxon>
        <taxon>Pseudomonadota</taxon>
        <taxon>Betaproteobacteria</taxon>
        <taxon>Burkholderiales</taxon>
        <taxon>Burkholderiaceae</taxon>
        <taxon>Burkholderia</taxon>
        <taxon>Burkholderia cepacia complex</taxon>
    </lineage>
</organism>
<comment type="pathway">
    <text evidence="12">Cofactor biosynthesis; molybdopterin biosynthesis.</text>
</comment>
<evidence type="ECO:0000256" key="5">
    <source>
        <dbReference type="ARBA" id="ARBA00022741"/>
    </source>
</evidence>
<name>A0A6J5F3R8_9BURK</name>
<dbReference type="GO" id="GO:0005525">
    <property type="term" value="F:GTP binding"/>
    <property type="evidence" value="ECO:0007669"/>
    <property type="project" value="UniProtKB-UniRule"/>
</dbReference>
<feature type="binding site" evidence="12">
    <location>
        <position position="295"/>
    </location>
    <ligand>
        <name>[4Fe-4S] cluster</name>
        <dbReference type="ChEBI" id="CHEBI:49883"/>
        <label>2</label>
        <note>4Fe-4S-substrate</note>
    </ligand>
</feature>
<feature type="binding site" evidence="12">
    <location>
        <position position="57"/>
    </location>
    <ligand>
        <name>[4Fe-4S] cluster</name>
        <dbReference type="ChEBI" id="CHEBI:49883"/>
        <label>1</label>
        <note>4Fe-4S-S-AdoMet</note>
    </ligand>
</feature>
<dbReference type="Proteomes" id="UP000494330">
    <property type="component" value="Unassembled WGS sequence"/>
</dbReference>
<evidence type="ECO:0000256" key="1">
    <source>
        <dbReference type="ARBA" id="ARBA00012167"/>
    </source>
</evidence>
<dbReference type="AlphaFoldDB" id="A0A6J5F3R8"/>